<sequence>MIRDKESKWNHRKSLAWDTAFFTNPGVLDPEELFGSLKISDNEIKTFPCVSSETAARPSFAWDSAFFTDPGVLDAEELSLVNNGFTSNTYKSADSMTTTTQGSRFSVSSIEFDLFHDMRASLRDSSPNVKHAVAREIQRKLPDGKKTTKVCRPKKEQPLSLIPQPKMFSSSSSSSISKLLTPRQAKPEKKCVTNELGRTKGKQKNHHGFEEQSGSKSSIRSSYSGYTIKDLTSSSSGLRLPLPKMGFFDSENGEKENIEPNAAEASAAHRRRRHKSKLETSSPLENRSILGERKTRK</sequence>
<dbReference type="Proteomes" id="UP000029120">
    <property type="component" value="Chromosome 4"/>
</dbReference>
<dbReference type="OrthoDB" id="1931260at2759"/>
<feature type="region of interest" description="Disordered" evidence="1">
    <location>
        <begin position="247"/>
        <end position="297"/>
    </location>
</feature>
<organism evidence="2 3">
    <name type="scientific">Arabis alpina</name>
    <name type="common">Alpine rock-cress</name>
    <dbReference type="NCBI Taxonomy" id="50452"/>
    <lineage>
        <taxon>Eukaryota</taxon>
        <taxon>Viridiplantae</taxon>
        <taxon>Streptophyta</taxon>
        <taxon>Embryophyta</taxon>
        <taxon>Tracheophyta</taxon>
        <taxon>Spermatophyta</taxon>
        <taxon>Magnoliopsida</taxon>
        <taxon>eudicotyledons</taxon>
        <taxon>Gunneridae</taxon>
        <taxon>Pentapetalae</taxon>
        <taxon>rosids</taxon>
        <taxon>malvids</taxon>
        <taxon>Brassicales</taxon>
        <taxon>Brassicaceae</taxon>
        <taxon>Arabideae</taxon>
        <taxon>Arabis</taxon>
    </lineage>
</organism>
<accession>A0A087H3U1</accession>
<dbReference type="OMA" id="AWDNAFL"/>
<keyword evidence="3" id="KW-1185">Reference proteome</keyword>
<dbReference type="eggNOG" id="ENOG502RRH9">
    <property type="taxonomic scope" value="Eukaryota"/>
</dbReference>
<feature type="region of interest" description="Disordered" evidence="1">
    <location>
        <begin position="163"/>
        <end position="221"/>
    </location>
</feature>
<reference evidence="3" key="1">
    <citation type="journal article" date="2015" name="Nat. Plants">
        <title>Genome expansion of Arabis alpina linked with retrotransposition and reduced symmetric DNA methylation.</title>
        <authorList>
            <person name="Willing E.M."/>
            <person name="Rawat V."/>
            <person name="Mandakova T."/>
            <person name="Maumus F."/>
            <person name="James G.V."/>
            <person name="Nordstroem K.J."/>
            <person name="Becker C."/>
            <person name="Warthmann N."/>
            <person name="Chica C."/>
            <person name="Szarzynska B."/>
            <person name="Zytnicki M."/>
            <person name="Albani M.C."/>
            <person name="Kiefer C."/>
            <person name="Bergonzi S."/>
            <person name="Castaings L."/>
            <person name="Mateos J.L."/>
            <person name="Berns M.C."/>
            <person name="Bujdoso N."/>
            <person name="Piofczyk T."/>
            <person name="de Lorenzo L."/>
            <person name="Barrero-Sicilia C."/>
            <person name="Mateos I."/>
            <person name="Piednoel M."/>
            <person name="Hagmann J."/>
            <person name="Chen-Min-Tao R."/>
            <person name="Iglesias-Fernandez R."/>
            <person name="Schuster S.C."/>
            <person name="Alonso-Blanco C."/>
            <person name="Roudier F."/>
            <person name="Carbonero P."/>
            <person name="Paz-Ares J."/>
            <person name="Davis S.J."/>
            <person name="Pecinka A."/>
            <person name="Quesneville H."/>
            <person name="Colot V."/>
            <person name="Lysak M.A."/>
            <person name="Weigel D."/>
            <person name="Coupland G."/>
            <person name="Schneeberger K."/>
        </authorList>
    </citation>
    <scope>NUCLEOTIDE SEQUENCE [LARGE SCALE GENOMIC DNA]</scope>
    <source>
        <strain evidence="3">cv. Pajares</strain>
    </source>
</reference>
<proteinExistence type="predicted"/>
<evidence type="ECO:0000313" key="3">
    <source>
        <dbReference type="Proteomes" id="UP000029120"/>
    </source>
</evidence>
<dbReference type="PANTHER" id="PTHR33737">
    <property type="entry name" value="OS05G0121800 PROTEIN"/>
    <property type="match status" value="1"/>
</dbReference>
<evidence type="ECO:0000313" key="2">
    <source>
        <dbReference type="EMBL" id="KFK36793.1"/>
    </source>
</evidence>
<dbReference type="Gramene" id="KFK36793">
    <property type="protein sequence ID" value="KFK36793"/>
    <property type="gene ID" value="AALP_AA4G171800"/>
</dbReference>
<dbReference type="AlphaFoldDB" id="A0A087H3U1"/>
<dbReference type="InterPro" id="IPR045882">
    <property type="entry name" value="GPT1/2"/>
</dbReference>
<dbReference type="GO" id="GO:0008017">
    <property type="term" value="F:microtubule binding"/>
    <property type="evidence" value="ECO:0007669"/>
    <property type="project" value="InterPro"/>
</dbReference>
<evidence type="ECO:0000256" key="1">
    <source>
        <dbReference type="SAM" id="MobiDB-lite"/>
    </source>
</evidence>
<gene>
    <name evidence="2" type="ordered locus">AALP_Aa4g171800</name>
</gene>
<dbReference type="EMBL" id="CM002872">
    <property type="protein sequence ID" value="KFK36793.1"/>
    <property type="molecule type" value="Genomic_DNA"/>
</dbReference>
<dbReference type="PANTHER" id="PTHR33737:SF16">
    <property type="entry name" value="DUF3741 DOMAIN-CONTAINING PROTEIN"/>
    <property type="match status" value="1"/>
</dbReference>
<protein>
    <submittedName>
        <fullName evidence="2">Uncharacterized protein</fullName>
    </submittedName>
</protein>
<name>A0A087H3U1_ARAAL</name>